<sequence>MNILIIQQAPDLGGAELYLVDLVKRWSESGNQVTTYTNYEPLRNLFSKNGAKSDILPFNLDIMGNIRGFVKTLLMLPLAIPWYRGTLKLHRDNVDVILSAGQTEKLLMTLVAGRKSPPIVWLEYPPMERLLKRNLGIPKFIYKLLAKKARRIITISQHTKKSLTDETKIDARNIRLVYPGSEITDRKELLRSQRAANAIRKSLGIGRKRVIGNISRIAQEKGQEYLLRAYELVKKSHPRTALVLAGRGPDEDRLKRLADRRNIRDVFFTGFVEDRNAMLALSDVFVFPAAWELEGFGIVLVEAMLARKPIVAVKHGPVAEILEDGKHALLVKNQDPKQLAKAILKLLSHPGYAGKLAKRAQERARENFAIKDSAVRMLNQLREATRKT</sequence>
<feature type="domain" description="Glycosyl transferase family 1" evidence="2">
    <location>
        <begin position="198"/>
        <end position="365"/>
    </location>
</feature>
<comment type="caution">
    <text evidence="4">The sequence shown here is derived from an EMBL/GenBank/DDBJ whole genome shotgun (WGS) entry which is preliminary data.</text>
</comment>
<dbReference type="Pfam" id="PF00534">
    <property type="entry name" value="Glycos_transf_1"/>
    <property type="match status" value="1"/>
</dbReference>
<dbReference type="Gene3D" id="3.40.50.2000">
    <property type="entry name" value="Glycogen Phosphorylase B"/>
    <property type="match status" value="2"/>
</dbReference>
<dbReference type="EMBL" id="MHCL01000020">
    <property type="protein sequence ID" value="OGY20880.1"/>
    <property type="molecule type" value="Genomic_DNA"/>
</dbReference>
<protein>
    <recommendedName>
        <fullName evidence="6">Glycosyl transferase family 1 domain-containing protein</fullName>
    </recommendedName>
</protein>
<dbReference type="PANTHER" id="PTHR46401:SF2">
    <property type="entry name" value="GLYCOSYLTRANSFERASE WBBK-RELATED"/>
    <property type="match status" value="1"/>
</dbReference>
<evidence type="ECO:0000313" key="5">
    <source>
        <dbReference type="Proteomes" id="UP000176723"/>
    </source>
</evidence>
<evidence type="ECO:0008006" key="6">
    <source>
        <dbReference type="Google" id="ProtNLM"/>
    </source>
</evidence>
<evidence type="ECO:0000256" key="1">
    <source>
        <dbReference type="ARBA" id="ARBA00022679"/>
    </source>
</evidence>
<organism evidence="4 5">
    <name type="scientific">Candidatus Chisholmbacteria bacterium RIFCSPLOWO2_01_FULL_49_14</name>
    <dbReference type="NCBI Taxonomy" id="1797593"/>
    <lineage>
        <taxon>Bacteria</taxon>
        <taxon>Candidatus Chisholmiibacteriota</taxon>
    </lineage>
</organism>
<dbReference type="Pfam" id="PF13439">
    <property type="entry name" value="Glyco_transf_4"/>
    <property type="match status" value="1"/>
</dbReference>
<dbReference type="STRING" id="1797593.A3A65_02785"/>
<dbReference type="GO" id="GO:0016757">
    <property type="term" value="F:glycosyltransferase activity"/>
    <property type="evidence" value="ECO:0007669"/>
    <property type="project" value="InterPro"/>
</dbReference>
<dbReference type="SUPFAM" id="SSF53756">
    <property type="entry name" value="UDP-Glycosyltransferase/glycogen phosphorylase"/>
    <property type="match status" value="1"/>
</dbReference>
<reference evidence="4 5" key="1">
    <citation type="journal article" date="2016" name="Nat. Commun.">
        <title>Thousands of microbial genomes shed light on interconnected biogeochemical processes in an aquifer system.</title>
        <authorList>
            <person name="Anantharaman K."/>
            <person name="Brown C.T."/>
            <person name="Hug L.A."/>
            <person name="Sharon I."/>
            <person name="Castelle C.J."/>
            <person name="Probst A.J."/>
            <person name="Thomas B.C."/>
            <person name="Singh A."/>
            <person name="Wilkins M.J."/>
            <person name="Karaoz U."/>
            <person name="Brodie E.L."/>
            <person name="Williams K.H."/>
            <person name="Hubbard S.S."/>
            <person name="Banfield J.F."/>
        </authorList>
    </citation>
    <scope>NUCLEOTIDE SEQUENCE [LARGE SCALE GENOMIC DNA]</scope>
</reference>
<accession>A0A1G1VZW1</accession>
<evidence type="ECO:0000313" key="4">
    <source>
        <dbReference type="EMBL" id="OGY20880.1"/>
    </source>
</evidence>
<dbReference type="InterPro" id="IPR028098">
    <property type="entry name" value="Glyco_trans_4-like_N"/>
</dbReference>
<dbReference type="CDD" id="cd03801">
    <property type="entry name" value="GT4_PimA-like"/>
    <property type="match status" value="1"/>
</dbReference>
<dbReference type="Proteomes" id="UP000176723">
    <property type="component" value="Unassembled WGS sequence"/>
</dbReference>
<dbReference type="InterPro" id="IPR001296">
    <property type="entry name" value="Glyco_trans_1"/>
</dbReference>
<name>A0A1G1VZW1_9BACT</name>
<dbReference type="AlphaFoldDB" id="A0A1G1VZW1"/>
<gene>
    <name evidence="4" type="ORF">A3A65_02785</name>
</gene>
<dbReference type="GO" id="GO:0009103">
    <property type="term" value="P:lipopolysaccharide biosynthetic process"/>
    <property type="evidence" value="ECO:0007669"/>
    <property type="project" value="TreeGrafter"/>
</dbReference>
<keyword evidence="1" id="KW-0808">Transferase</keyword>
<evidence type="ECO:0000259" key="3">
    <source>
        <dbReference type="Pfam" id="PF13439"/>
    </source>
</evidence>
<evidence type="ECO:0000259" key="2">
    <source>
        <dbReference type="Pfam" id="PF00534"/>
    </source>
</evidence>
<feature type="domain" description="Glycosyltransferase subfamily 4-like N-terminal" evidence="3">
    <location>
        <begin position="13"/>
        <end position="180"/>
    </location>
</feature>
<dbReference type="PANTHER" id="PTHR46401">
    <property type="entry name" value="GLYCOSYLTRANSFERASE WBBK-RELATED"/>
    <property type="match status" value="1"/>
</dbReference>
<proteinExistence type="predicted"/>